<dbReference type="EMBL" id="FPJO01000021">
    <property type="protein sequence ID" value="SFY37526.1"/>
    <property type="molecule type" value="Genomic_DNA"/>
</dbReference>
<feature type="domain" description="Nucleoside phosphorylase" evidence="4">
    <location>
        <begin position="75"/>
        <end position="251"/>
    </location>
</feature>
<evidence type="ECO:0000256" key="1">
    <source>
        <dbReference type="ARBA" id="ARBA00011888"/>
    </source>
</evidence>
<evidence type="ECO:0000256" key="3">
    <source>
        <dbReference type="ARBA" id="ARBA00048447"/>
    </source>
</evidence>
<reference evidence="5 6" key="1">
    <citation type="submission" date="2016-11" db="EMBL/GenBank/DDBJ databases">
        <authorList>
            <person name="Jaros S."/>
            <person name="Januszkiewicz K."/>
            <person name="Wedrychowicz H."/>
        </authorList>
    </citation>
    <scope>NUCLEOTIDE SEQUENCE [LARGE SCALE GENOMIC DNA]</scope>
    <source>
        <strain evidence="5 6">OK807</strain>
    </source>
</reference>
<dbReference type="InterPro" id="IPR035994">
    <property type="entry name" value="Nucleoside_phosphorylase_sf"/>
</dbReference>
<dbReference type="Proteomes" id="UP000181909">
    <property type="component" value="Unassembled WGS sequence"/>
</dbReference>
<dbReference type="GO" id="GO:0004731">
    <property type="term" value="F:purine-nucleoside phosphorylase activity"/>
    <property type="evidence" value="ECO:0007669"/>
    <property type="project" value="TreeGrafter"/>
</dbReference>
<dbReference type="PANTHER" id="PTHR43691">
    <property type="entry name" value="URIDINE PHOSPHORYLASE"/>
    <property type="match status" value="1"/>
</dbReference>
<gene>
    <name evidence="5" type="ORF">SAMN02787144_102168</name>
</gene>
<sequence>MNGRFPLYPGKHALPAVPDPAEHAAYVKARQPTATLAGLGGAVLVYQRRMLEHAATSYCGRRLAWVRGDLYVLKHRGRWLAVCGGFGLGAPAAVLVVEQLVALGVRRIITVGTAASLRTDVHAGELVVCDRALRDEGVSHHYLAPGSHVRPSRSLTERLVETLYARDVAVRRGAGWTTDAPYRETAAEVARYGSDGTLTADMEAAGVFAVAEHRNVDAAAVFAVADSLVDRRPREDRPNTNTNTDTALHTALEAALSALSAAPGGFGGGAKVGHRQGDVKVAGTRARA</sequence>
<evidence type="ECO:0000259" key="4">
    <source>
        <dbReference type="Pfam" id="PF01048"/>
    </source>
</evidence>
<dbReference type="Gene3D" id="3.40.50.1580">
    <property type="entry name" value="Nucleoside phosphorylase domain"/>
    <property type="match status" value="1"/>
</dbReference>
<dbReference type="CDD" id="cd09007">
    <property type="entry name" value="NP-I_spr0068"/>
    <property type="match status" value="1"/>
</dbReference>
<dbReference type="OrthoDB" id="7945729at2"/>
<evidence type="ECO:0000313" key="6">
    <source>
        <dbReference type="Proteomes" id="UP000181909"/>
    </source>
</evidence>
<dbReference type="RefSeq" id="WP_072488126.1">
    <property type="nucleotide sequence ID" value="NZ_CP108276.1"/>
</dbReference>
<dbReference type="InterPro" id="IPR000845">
    <property type="entry name" value="Nucleoside_phosphorylase_d"/>
</dbReference>
<proteinExistence type="predicted"/>
<evidence type="ECO:0000256" key="2">
    <source>
        <dbReference type="ARBA" id="ARBA00021980"/>
    </source>
</evidence>
<dbReference type="SUPFAM" id="SSF53167">
    <property type="entry name" value="Purine and uridine phosphorylases"/>
    <property type="match status" value="1"/>
</dbReference>
<comment type="catalytic activity">
    <reaction evidence="3">
        <text>uridine + phosphate = alpha-D-ribose 1-phosphate + uracil</text>
        <dbReference type="Rhea" id="RHEA:24388"/>
        <dbReference type="ChEBI" id="CHEBI:16704"/>
        <dbReference type="ChEBI" id="CHEBI:17568"/>
        <dbReference type="ChEBI" id="CHEBI:43474"/>
        <dbReference type="ChEBI" id="CHEBI:57720"/>
        <dbReference type="EC" id="2.4.2.3"/>
    </reaction>
</comment>
<dbReference type="EC" id="2.4.2.3" evidence="1"/>
<dbReference type="PANTHER" id="PTHR43691:SF11">
    <property type="entry name" value="FI09636P-RELATED"/>
    <property type="match status" value="1"/>
</dbReference>
<dbReference type="Pfam" id="PF01048">
    <property type="entry name" value="PNP_UDP_1"/>
    <property type="match status" value="1"/>
</dbReference>
<name>A0A1K2ER08_STRAR</name>
<protein>
    <recommendedName>
        <fullName evidence="2">Uridine phosphorylase</fullName>
        <ecNumber evidence="1">2.4.2.3</ecNumber>
    </recommendedName>
</protein>
<dbReference type="AlphaFoldDB" id="A0A1K2ER08"/>
<organism evidence="5 6">
    <name type="scientific">Streptomyces atratus</name>
    <dbReference type="NCBI Taxonomy" id="1893"/>
    <lineage>
        <taxon>Bacteria</taxon>
        <taxon>Bacillati</taxon>
        <taxon>Actinomycetota</taxon>
        <taxon>Actinomycetes</taxon>
        <taxon>Kitasatosporales</taxon>
        <taxon>Streptomycetaceae</taxon>
        <taxon>Streptomyces</taxon>
    </lineage>
</organism>
<evidence type="ECO:0000313" key="5">
    <source>
        <dbReference type="EMBL" id="SFY37526.1"/>
    </source>
</evidence>
<dbReference type="STRING" id="1893.SAMN02787144_102168"/>
<dbReference type="GO" id="GO:0004850">
    <property type="term" value="F:uridine phosphorylase activity"/>
    <property type="evidence" value="ECO:0007669"/>
    <property type="project" value="UniProtKB-EC"/>
</dbReference>
<dbReference type="GO" id="GO:0005829">
    <property type="term" value="C:cytosol"/>
    <property type="evidence" value="ECO:0007669"/>
    <property type="project" value="TreeGrafter"/>
</dbReference>
<dbReference type="GO" id="GO:0006152">
    <property type="term" value="P:purine nucleoside catabolic process"/>
    <property type="evidence" value="ECO:0007669"/>
    <property type="project" value="TreeGrafter"/>
</dbReference>
<accession>A0A1K2ER08</accession>